<feature type="transmembrane region" description="Helical" evidence="1">
    <location>
        <begin position="151"/>
        <end position="172"/>
    </location>
</feature>
<dbReference type="Gene3D" id="3.20.20.450">
    <property type="entry name" value="EAL domain"/>
    <property type="match status" value="1"/>
</dbReference>
<dbReference type="CDD" id="cd01948">
    <property type="entry name" value="EAL"/>
    <property type="match status" value="1"/>
</dbReference>
<dbReference type="NCBIfam" id="TIGR00254">
    <property type="entry name" value="GGDEF"/>
    <property type="match status" value="1"/>
</dbReference>
<protein>
    <recommendedName>
        <fullName evidence="6">GGDEF-domain containing protein</fullName>
    </recommendedName>
</protein>
<gene>
    <name evidence="4" type="ORF">Psuf_014850</name>
</gene>
<dbReference type="PANTHER" id="PTHR44757:SF2">
    <property type="entry name" value="BIOFILM ARCHITECTURE MAINTENANCE PROTEIN MBAA"/>
    <property type="match status" value="1"/>
</dbReference>
<feature type="transmembrane region" description="Helical" evidence="1">
    <location>
        <begin position="32"/>
        <end position="50"/>
    </location>
</feature>
<evidence type="ECO:0000313" key="5">
    <source>
        <dbReference type="Proteomes" id="UP000503011"/>
    </source>
</evidence>
<feature type="domain" description="EAL" evidence="2">
    <location>
        <begin position="525"/>
        <end position="782"/>
    </location>
</feature>
<feature type="transmembrane region" description="Helical" evidence="1">
    <location>
        <begin position="7"/>
        <end position="26"/>
    </location>
</feature>
<feature type="domain" description="GGDEF" evidence="3">
    <location>
        <begin position="384"/>
        <end position="516"/>
    </location>
</feature>
<dbReference type="Pfam" id="PF00563">
    <property type="entry name" value="EAL"/>
    <property type="match status" value="1"/>
</dbReference>
<organism evidence="4 5">
    <name type="scientific">Phytohabitans suffuscus</name>
    <dbReference type="NCBI Taxonomy" id="624315"/>
    <lineage>
        <taxon>Bacteria</taxon>
        <taxon>Bacillati</taxon>
        <taxon>Actinomycetota</taxon>
        <taxon>Actinomycetes</taxon>
        <taxon>Micromonosporales</taxon>
        <taxon>Micromonosporaceae</taxon>
    </lineage>
</organism>
<dbReference type="SUPFAM" id="SSF141868">
    <property type="entry name" value="EAL domain-like"/>
    <property type="match status" value="1"/>
</dbReference>
<feature type="transmembrane region" description="Helical" evidence="1">
    <location>
        <begin position="121"/>
        <end position="139"/>
    </location>
</feature>
<feature type="transmembrane region" description="Helical" evidence="1">
    <location>
        <begin position="258"/>
        <end position="279"/>
    </location>
</feature>
<dbReference type="PROSITE" id="PS50883">
    <property type="entry name" value="EAL"/>
    <property type="match status" value="1"/>
</dbReference>
<feature type="transmembrane region" description="Helical" evidence="1">
    <location>
        <begin position="218"/>
        <end position="237"/>
    </location>
</feature>
<dbReference type="EMBL" id="AP022871">
    <property type="protein sequence ID" value="BCB84172.1"/>
    <property type="molecule type" value="Genomic_DNA"/>
</dbReference>
<feature type="transmembrane region" description="Helical" evidence="1">
    <location>
        <begin position="62"/>
        <end position="82"/>
    </location>
</feature>
<evidence type="ECO:0000259" key="3">
    <source>
        <dbReference type="PROSITE" id="PS50887"/>
    </source>
</evidence>
<name>A0A6F8YDJ6_9ACTN</name>
<dbReference type="InterPro" id="IPR043128">
    <property type="entry name" value="Rev_trsase/Diguanyl_cyclase"/>
</dbReference>
<dbReference type="Pfam" id="PF00990">
    <property type="entry name" value="GGDEF"/>
    <property type="match status" value="1"/>
</dbReference>
<dbReference type="InterPro" id="IPR001633">
    <property type="entry name" value="EAL_dom"/>
</dbReference>
<keyword evidence="1" id="KW-1133">Transmembrane helix</keyword>
<dbReference type="CDD" id="cd01949">
    <property type="entry name" value="GGDEF"/>
    <property type="match status" value="1"/>
</dbReference>
<dbReference type="SMART" id="SM00267">
    <property type="entry name" value="GGDEF"/>
    <property type="match status" value="1"/>
</dbReference>
<dbReference type="PANTHER" id="PTHR44757">
    <property type="entry name" value="DIGUANYLATE CYCLASE DGCP"/>
    <property type="match status" value="1"/>
</dbReference>
<sequence length="789" mass="82903">MIGAPRRAWLIVLAGGLTLALVAWPLPQAAAAPIWIVTQLVTVAVATYALTSREALHRSGWWVLLASCGLGLAGAALHVMPSENLSEAAWPIALAARSALFVLGLILLLGVRRAQPTDQNFLDAAIVAAGLAIVAWAFLIEPWLSVDPPDAGYAGLMVCFGALDLLLLALAVRIVSNPTSRTPTMLLLATGAGVVFAADLASIVRVGTHGLDDFQPGGLVFTAWQLCGVMIAAAALHPSYGDGYRRPDGGTEDVLPRARFVTFVVVALLAPVVPVIGLLTSGLVPQRTVPALVGAAALTCALLVLLVVRLGNFARLAVRRAGAMNVQSAALMVQATALQQALNDQQALQRELAHRALHDPLTGLANRALLAERLELVLLDAGRGPGGLLLIDLDGFKDVNDTLGHPAGDELLVRVAQRLRVAAAGADTVARLGGDEFAVLLTDTGADSCRHVAERVIEVVREAYPLAERQVLLAASGGLLILGPERAEPAEALRDADLALYAAKESGKNQVVEFSPRMREARLRHAELAASLRAALAADALTVLYQPIVDIHSGQPVALEALLRWRTADGREVPPSKFIGVAEEIGLVVDVGSKVLRDATAQASLWHARHDVAVSVNVSARQLASPAFASDVLSVLADRSLPPAALIIEITETVLVEAAGAAGEFAQRTLTGLREHGVRIAVDDFGTGYSSLAYLQRLPIDILKLDHTFTATLDSPGERDVRFVGAILGLGSSLGVPTVAEGVETPRQAALLRELGCPLAQGYHYARPCPPEGVLDYLSTPVALRASLA</sequence>
<evidence type="ECO:0000313" key="4">
    <source>
        <dbReference type="EMBL" id="BCB84172.1"/>
    </source>
</evidence>
<dbReference type="SUPFAM" id="SSF55073">
    <property type="entry name" value="Nucleotide cyclase"/>
    <property type="match status" value="1"/>
</dbReference>
<dbReference type="InterPro" id="IPR052155">
    <property type="entry name" value="Biofilm_reg_signaling"/>
</dbReference>
<dbReference type="SMART" id="SM00052">
    <property type="entry name" value="EAL"/>
    <property type="match status" value="1"/>
</dbReference>
<keyword evidence="5" id="KW-1185">Reference proteome</keyword>
<evidence type="ECO:0008006" key="6">
    <source>
        <dbReference type="Google" id="ProtNLM"/>
    </source>
</evidence>
<dbReference type="InterPro" id="IPR029787">
    <property type="entry name" value="Nucleotide_cyclase"/>
</dbReference>
<dbReference type="InterPro" id="IPR000160">
    <property type="entry name" value="GGDEF_dom"/>
</dbReference>
<reference evidence="4 5" key="2">
    <citation type="submission" date="2020-03" db="EMBL/GenBank/DDBJ databases">
        <authorList>
            <person name="Ichikawa N."/>
            <person name="Kimura A."/>
            <person name="Kitahashi Y."/>
            <person name="Uohara A."/>
        </authorList>
    </citation>
    <scope>NUCLEOTIDE SEQUENCE [LARGE SCALE GENOMIC DNA]</scope>
    <source>
        <strain evidence="4 5">NBRC 105367</strain>
    </source>
</reference>
<dbReference type="KEGG" id="psuu:Psuf_014850"/>
<proteinExistence type="predicted"/>
<evidence type="ECO:0000259" key="2">
    <source>
        <dbReference type="PROSITE" id="PS50883"/>
    </source>
</evidence>
<keyword evidence="1" id="KW-0472">Membrane</keyword>
<dbReference type="AlphaFoldDB" id="A0A6F8YDJ6"/>
<dbReference type="Gene3D" id="3.30.70.270">
    <property type="match status" value="1"/>
</dbReference>
<reference evidence="4 5" key="1">
    <citation type="submission" date="2020-03" db="EMBL/GenBank/DDBJ databases">
        <title>Whole genome shotgun sequence of Phytohabitans suffuscus NBRC 105367.</title>
        <authorList>
            <person name="Komaki H."/>
            <person name="Tamura T."/>
        </authorList>
    </citation>
    <scope>NUCLEOTIDE SEQUENCE [LARGE SCALE GENOMIC DNA]</scope>
    <source>
        <strain evidence="4 5">NBRC 105367</strain>
    </source>
</reference>
<dbReference type="InterPro" id="IPR035919">
    <property type="entry name" value="EAL_sf"/>
</dbReference>
<feature type="transmembrane region" description="Helical" evidence="1">
    <location>
        <begin position="291"/>
        <end position="310"/>
    </location>
</feature>
<feature type="transmembrane region" description="Helical" evidence="1">
    <location>
        <begin position="88"/>
        <end position="109"/>
    </location>
</feature>
<keyword evidence="1" id="KW-0812">Transmembrane</keyword>
<accession>A0A6F8YDJ6</accession>
<evidence type="ECO:0000256" key="1">
    <source>
        <dbReference type="SAM" id="Phobius"/>
    </source>
</evidence>
<dbReference type="Proteomes" id="UP000503011">
    <property type="component" value="Chromosome"/>
</dbReference>
<dbReference type="PROSITE" id="PS50887">
    <property type="entry name" value="GGDEF"/>
    <property type="match status" value="1"/>
</dbReference>
<feature type="transmembrane region" description="Helical" evidence="1">
    <location>
        <begin position="184"/>
        <end position="206"/>
    </location>
</feature>